<dbReference type="Proteomes" id="UP000194265">
    <property type="component" value="Chromosome"/>
</dbReference>
<dbReference type="SUPFAM" id="SSF54285">
    <property type="entry name" value="MoaD/ThiS"/>
    <property type="match status" value="1"/>
</dbReference>
<dbReference type="InterPro" id="IPR016155">
    <property type="entry name" value="Mopterin_synth/thiamin_S_b"/>
</dbReference>
<evidence type="ECO:0000313" key="2">
    <source>
        <dbReference type="EMBL" id="WWC41389.1"/>
    </source>
</evidence>
<keyword evidence="4" id="KW-1185">Reference proteome</keyword>
<dbReference type="GeneID" id="93113782"/>
<dbReference type="InterPro" id="IPR010035">
    <property type="entry name" value="Thi_S"/>
</dbReference>
<dbReference type="KEGG" id="camz:CVIC12175_1241"/>
<protein>
    <submittedName>
        <fullName evidence="2">Sulfur carrier protein ThiS</fullName>
    </submittedName>
    <submittedName>
        <fullName evidence="1">Thiamin biosynthesis protein</fullName>
    </submittedName>
</protein>
<dbReference type="OrthoDB" id="197113at2"/>
<dbReference type="STRING" id="1660074.CVIC8964_1405"/>
<dbReference type="RefSeq" id="WP_086249037.1">
    <property type="nucleotide sequence ID" value="NZ_CP018791.1"/>
</dbReference>
<gene>
    <name evidence="1" type="primary">thiS</name>
    <name evidence="1" type="ORF">CVIC8964_1405</name>
    <name evidence="2" type="ORF">CVIC9261_06695</name>
</gene>
<dbReference type="EMBL" id="CP018791">
    <property type="protein sequence ID" value="ARR02791.1"/>
    <property type="molecule type" value="Genomic_DNA"/>
</dbReference>
<proteinExistence type="predicted"/>
<evidence type="ECO:0000313" key="4">
    <source>
        <dbReference type="Proteomes" id="UP001318120"/>
    </source>
</evidence>
<dbReference type="CDD" id="cd00565">
    <property type="entry name" value="Ubl_ThiS"/>
    <property type="match status" value="1"/>
</dbReference>
<dbReference type="Gene3D" id="3.10.20.30">
    <property type="match status" value="1"/>
</dbReference>
<dbReference type="Proteomes" id="UP001318120">
    <property type="component" value="Chromosome"/>
</dbReference>
<reference evidence="3 4" key="1">
    <citation type="journal article" date="2017" name="Genome Biol. Evol.">
        <title>Comparative Genomic Analysis Identifies a Campylobacter Clade Deficient in Selenium Metabolism.</title>
        <authorList>
            <person name="Miller W.G."/>
            <person name="Yee E."/>
            <person name="Lopes B.S."/>
            <person name="Chapman M.H."/>
            <person name="Huynh S."/>
            <person name="Bono J.L."/>
            <person name="Parker C.T."/>
            <person name="Strachan N.J.C."/>
            <person name="Forbes K.J."/>
        </authorList>
    </citation>
    <scope>NUCLEOTIDE SEQUENCE [LARGE SCALE GENOMIC DNA]</scope>
    <source>
        <strain evidence="1 3">RM8964</strain>
        <strain evidence="2 4">RM9261</strain>
    </source>
</reference>
<organism evidence="1 3">
    <name type="scientific">Campylobacter vicugnae</name>
    <dbReference type="NCBI Taxonomy" id="1660076"/>
    <lineage>
        <taxon>Bacteria</taxon>
        <taxon>Pseudomonadati</taxon>
        <taxon>Campylobacterota</taxon>
        <taxon>Epsilonproteobacteria</taxon>
        <taxon>Campylobacterales</taxon>
        <taxon>Campylobacteraceae</taxon>
        <taxon>Campylobacter</taxon>
    </lineage>
</organism>
<reference evidence="2" key="2">
    <citation type="submission" date="2024-02" db="EMBL/GenBank/DDBJ databases">
        <authorList>
            <person name="Miller W.G."/>
            <person name="Yee E."/>
            <person name="Lopes B.S."/>
            <person name="Chapman M.H."/>
            <person name="Huynh S."/>
            <person name="Bono J.L."/>
            <person name="Parker C.T."/>
            <person name="Strachan N.J.C."/>
            <person name="Forbes K.J."/>
        </authorList>
    </citation>
    <scope>NUCLEOTIDE SEQUENCE</scope>
    <source>
        <strain evidence="2">RM9261</strain>
    </source>
</reference>
<dbReference type="NCBIfam" id="TIGR01683">
    <property type="entry name" value="thiS"/>
    <property type="match status" value="1"/>
</dbReference>
<dbReference type="PANTHER" id="PTHR34472:SF1">
    <property type="entry name" value="SULFUR CARRIER PROTEIN THIS"/>
    <property type="match status" value="1"/>
</dbReference>
<dbReference type="EMBL" id="CP144916">
    <property type="protein sequence ID" value="WWC41389.1"/>
    <property type="molecule type" value="Genomic_DNA"/>
</dbReference>
<dbReference type="PANTHER" id="PTHR34472">
    <property type="entry name" value="SULFUR CARRIER PROTEIN THIS"/>
    <property type="match status" value="1"/>
</dbReference>
<dbReference type="InterPro" id="IPR003749">
    <property type="entry name" value="ThiS/MoaD-like"/>
</dbReference>
<evidence type="ECO:0000313" key="1">
    <source>
        <dbReference type="EMBL" id="ARR02791.1"/>
    </source>
</evidence>
<accession>A0A1X9T2U7</accession>
<sequence length="67" mass="7418">MIQIWLNSNSITIKSNSTLADLIKSQGYEDSKVAAEVDMQIIPRANWSDFTIKDGMKIEIVEFVGGG</sequence>
<dbReference type="Pfam" id="PF02597">
    <property type="entry name" value="ThiS"/>
    <property type="match status" value="1"/>
</dbReference>
<dbReference type="InterPro" id="IPR012675">
    <property type="entry name" value="Beta-grasp_dom_sf"/>
</dbReference>
<evidence type="ECO:0000313" key="3">
    <source>
        <dbReference type="Proteomes" id="UP000194265"/>
    </source>
</evidence>
<dbReference type="AlphaFoldDB" id="A0A1X9T2U7"/>
<name>A0A1X9T2U7_9BACT</name>